<dbReference type="Gene3D" id="3.40.50.10600">
    <property type="entry name" value="SpoIIaa-like domains"/>
    <property type="match status" value="1"/>
</dbReference>
<reference evidence="1" key="1">
    <citation type="submission" date="2018-06" db="EMBL/GenBank/DDBJ databases">
        <authorList>
            <person name="Zhirakovskaya E."/>
        </authorList>
    </citation>
    <scope>NUCLEOTIDE SEQUENCE</scope>
</reference>
<accession>A0A3B0XSD8</accession>
<dbReference type="EMBL" id="UOFG01000073">
    <property type="protein sequence ID" value="VAW59286.1"/>
    <property type="molecule type" value="Genomic_DNA"/>
</dbReference>
<dbReference type="Pfam" id="PF11964">
    <property type="entry name" value="SpoIIAA-like"/>
    <property type="match status" value="1"/>
</dbReference>
<dbReference type="InterPro" id="IPR021866">
    <property type="entry name" value="SpoIIAA-like"/>
</dbReference>
<organism evidence="1">
    <name type="scientific">hydrothermal vent metagenome</name>
    <dbReference type="NCBI Taxonomy" id="652676"/>
    <lineage>
        <taxon>unclassified sequences</taxon>
        <taxon>metagenomes</taxon>
        <taxon>ecological metagenomes</taxon>
    </lineage>
</organism>
<sequence length="124" mass="13837">MLIINLDEENSIAMIEPVGALDVKDFQAAASTIDPFIEKMGKLNGLIIHTESFPGWDSFAAFVSHLRFIKNHHQKIKHVALVSDSVILTLVETLARHFVDAEIRHFPYNELEQSGKWIVNGGAA</sequence>
<dbReference type="InterPro" id="IPR038396">
    <property type="entry name" value="SpoIIAA-like_sf"/>
</dbReference>
<dbReference type="SUPFAM" id="SSF52091">
    <property type="entry name" value="SpoIIaa-like"/>
    <property type="match status" value="1"/>
</dbReference>
<evidence type="ECO:0008006" key="2">
    <source>
        <dbReference type="Google" id="ProtNLM"/>
    </source>
</evidence>
<evidence type="ECO:0000313" key="1">
    <source>
        <dbReference type="EMBL" id="VAW59286.1"/>
    </source>
</evidence>
<proteinExistence type="predicted"/>
<protein>
    <recommendedName>
        <fullName evidence="2">STAS/SEC14 domain-containing protein</fullName>
    </recommendedName>
</protein>
<name>A0A3B0XSD8_9ZZZZ</name>
<dbReference type="InterPro" id="IPR036513">
    <property type="entry name" value="STAS_dom_sf"/>
</dbReference>
<gene>
    <name evidence="1" type="ORF">MNBD_GAMMA11-1656</name>
</gene>
<dbReference type="AlphaFoldDB" id="A0A3B0XSD8"/>